<dbReference type="NCBIfam" id="TIGR00046">
    <property type="entry name" value="RsmE family RNA methyltransferase"/>
    <property type="match status" value="1"/>
</dbReference>
<dbReference type="GO" id="GO:0005737">
    <property type="term" value="C:cytoplasm"/>
    <property type="evidence" value="ECO:0007669"/>
    <property type="project" value="UniProtKB-SubCell"/>
</dbReference>
<organism evidence="15 16">
    <name type="scientific">Sporolactobacillus inulinus CASD</name>
    <dbReference type="NCBI Taxonomy" id="1069536"/>
    <lineage>
        <taxon>Bacteria</taxon>
        <taxon>Bacillati</taxon>
        <taxon>Bacillota</taxon>
        <taxon>Bacilli</taxon>
        <taxon>Bacillales</taxon>
        <taxon>Sporolactobacillaceae</taxon>
        <taxon>Sporolactobacillus</taxon>
    </lineage>
</organism>
<dbReference type="Gene3D" id="3.40.1280.10">
    <property type="match status" value="1"/>
</dbReference>
<dbReference type="AlphaFoldDB" id="A0A0U1QMY6"/>
<evidence type="ECO:0000256" key="6">
    <source>
        <dbReference type="ARBA" id="ARBA00022552"/>
    </source>
</evidence>
<evidence type="ECO:0000259" key="13">
    <source>
        <dbReference type="Pfam" id="PF04452"/>
    </source>
</evidence>
<evidence type="ECO:0000256" key="9">
    <source>
        <dbReference type="ARBA" id="ARBA00022691"/>
    </source>
</evidence>
<evidence type="ECO:0000256" key="8">
    <source>
        <dbReference type="ARBA" id="ARBA00022679"/>
    </source>
</evidence>
<dbReference type="EC" id="2.1.1.193" evidence="3 12"/>
<comment type="function">
    <text evidence="10 12">Specifically methylates the N3 position of the uracil ring of uridine 1498 (m3U1498) in 16S rRNA. Acts on the fully assembled 30S ribosomal subunit.</text>
</comment>
<dbReference type="GO" id="GO:0070475">
    <property type="term" value="P:rRNA base methylation"/>
    <property type="evidence" value="ECO:0007669"/>
    <property type="project" value="TreeGrafter"/>
</dbReference>
<evidence type="ECO:0000256" key="2">
    <source>
        <dbReference type="ARBA" id="ARBA00005528"/>
    </source>
</evidence>
<evidence type="ECO:0000256" key="7">
    <source>
        <dbReference type="ARBA" id="ARBA00022603"/>
    </source>
</evidence>
<keyword evidence="16" id="KW-1185">Reference proteome</keyword>
<proteinExistence type="inferred from homology"/>
<sequence length="255" mass="28312">MQRYFINADQFTDHRVTITGDDAHHIQKVMRMKPADLILCANNKGAVYLCAIESFAEGSVHALIKSRQCVDSELPIHVTIAQGIPKGDKFETIIQKGTECGARCFVPFQADRCVALWKKNKADKKRLRLEKISKEAAEQSHRRFIPEISEPMNLDQLIAFSASFPFKVVAFEETAKAGQQARFPTVLKEMTAGDSLLAVVGPEGGLTAEEADTLKNHGFVLCGLGPRILRTETAALYLLSAISYHFELLQYGVDE</sequence>
<feature type="domain" description="Ribosomal RNA small subunit methyltransferase E methyltransferase" evidence="13">
    <location>
        <begin position="73"/>
        <end position="243"/>
    </location>
</feature>
<keyword evidence="7 12" id="KW-0489">Methyltransferase</keyword>
<evidence type="ECO:0000256" key="10">
    <source>
        <dbReference type="ARBA" id="ARBA00025699"/>
    </source>
</evidence>
<dbReference type="SUPFAM" id="SSF88697">
    <property type="entry name" value="PUA domain-like"/>
    <property type="match status" value="1"/>
</dbReference>
<evidence type="ECO:0000313" key="16">
    <source>
        <dbReference type="Proteomes" id="UP000035553"/>
    </source>
</evidence>
<evidence type="ECO:0000256" key="3">
    <source>
        <dbReference type="ARBA" id="ARBA00012328"/>
    </source>
</evidence>
<keyword evidence="8 12" id="KW-0808">Transferase</keyword>
<comment type="catalytic activity">
    <reaction evidence="11 12">
        <text>uridine(1498) in 16S rRNA + S-adenosyl-L-methionine = N(3)-methyluridine(1498) in 16S rRNA + S-adenosyl-L-homocysteine + H(+)</text>
        <dbReference type="Rhea" id="RHEA:42920"/>
        <dbReference type="Rhea" id="RHEA-COMP:10283"/>
        <dbReference type="Rhea" id="RHEA-COMP:10284"/>
        <dbReference type="ChEBI" id="CHEBI:15378"/>
        <dbReference type="ChEBI" id="CHEBI:57856"/>
        <dbReference type="ChEBI" id="CHEBI:59789"/>
        <dbReference type="ChEBI" id="CHEBI:65315"/>
        <dbReference type="ChEBI" id="CHEBI:74502"/>
        <dbReference type="EC" id="2.1.1.193"/>
    </reaction>
</comment>
<dbReference type="NCBIfam" id="NF008691">
    <property type="entry name" value="PRK11713.1-4"/>
    <property type="match status" value="1"/>
</dbReference>
<dbReference type="GO" id="GO:0070042">
    <property type="term" value="F:rRNA (uridine-N3-)-methyltransferase activity"/>
    <property type="evidence" value="ECO:0007669"/>
    <property type="project" value="TreeGrafter"/>
</dbReference>
<comment type="subcellular location">
    <subcellularLocation>
        <location evidence="1 12">Cytoplasm</location>
    </subcellularLocation>
</comment>
<comment type="similarity">
    <text evidence="2 12">Belongs to the RNA methyltransferase RsmE family.</text>
</comment>
<dbReference type="InterPro" id="IPR029026">
    <property type="entry name" value="tRNA_m1G_MTases_N"/>
</dbReference>
<dbReference type="CDD" id="cd18084">
    <property type="entry name" value="RsmE-like"/>
    <property type="match status" value="1"/>
</dbReference>
<dbReference type="EMBL" id="AFVQ02000121">
    <property type="protein sequence ID" value="KLI02164.1"/>
    <property type="molecule type" value="Genomic_DNA"/>
</dbReference>
<dbReference type="RefSeq" id="WP_010025723.1">
    <property type="nucleotide sequence ID" value="NZ_AFVQ02000121.1"/>
</dbReference>
<dbReference type="InterPro" id="IPR015947">
    <property type="entry name" value="PUA-like_sf"/>
</dbReference>
<name>A0A0U1QMY6_9BACL</name>
<evidence type="ECO:0000259" key="14">
    <source>
        <dbReference type="Pfam" id="PF20260"/>
    </source>
</evidence>
<gene>
    <name evidence="15" type="ORF">SINU_09465</name>
</gene>
<reference evidence="15 16" key="1">
    <citation type="journal article" date="2011" name="J. Bacteriol.">
        <title>Draft genome sequence of Sporolactobacillus inulinus strain CASD, an efficient D-lactic acid-producing bacterium with high-concentration lactate tolerance capability.</title>
        <authorList>
            <person name="Yu B."/>
            <person name="Su F."/>
            <person name="Wang L."/>
            <person name="Xu K."/>
            <person name="Zhao B."/>
            <person name="Xu P."/>
        </authorList>
    </citation>
    <scope>NUCLEOTIDE SEQUENCE [LARGE SCALE GENOMIC DNA]</scope>
    <source>
        <strain evidence="15 16">CASD</strain>
    </source>
</reference>
<dbReference type="PANTHER" id="PTHR30027:SF3">
    <property type="entry name" value="16S RRNA (URACIL(1498)-N(3))-METHYLTRANSFERASE"/>
    <property type="match status" value="1"/>
</dbReference>
<dbReference type="Gene3D" id="2.40.240.20">
    <property type="entry name" value="Hypothetical PUA domain-like, domain 1"/>
    <property type="match status" value="1"/>
</dbReference>
<dbReference type="InterPro" id="IPR006700">
    <property type="entry name" value="RsmE"/>
</dbReference>
<protein>
    <recommendedName>
        <fullName evidence="4 12">Ribosomal RNA small subunit methyltransferase E</fullName>
        <ecNumber evidence="3 12">2.1.1.193</ecNumber>
    </recommendedName>
</protein>
<evidence type="ECO:0000313" key="15">
    <source>
        <dbReference type="EMBL" id="KLI02164.1"/>
    </source>
</evidence>
<comment type="caution">
    <text evidence="15">The sequence shown here is derived from an EMBL/GenBank/DDBJ whole genome shotgun (WGS) entry which is preliminary data.</text>
</comment>
<keyword evidence="6 12" id="KW-0698">rRNA processing</keyword>
<dbReference type="STRING" id="1069536.SINU_09465"/>
<dbReference type="PANTHER" id="PTHR30027">
    <property type="entry name" value="RIBOSOMAL RNA SMALL SUBUNIT METHYLTRANSFERASE E"/>
    <property type="match status" value="1"/>
</dbReference>
<dbReference type="InterPro" id="IPR046887">
    <property type="entry name" value="RsmE_PUA-like"/>
</dbReference>
<dbReference type="Pfam" id="PF20260">
    <property type="entry name" value="PUA_4"/>
    <property type="match status" value="1"/>
</dbReference>
<accession>A0A0U1QMY6</accession>
<feature type="domain" description="Ribosomal RNA small subunit methyltransferase E PUA-like" evidence="14">
    <location>
        <begin position="18"/>
        <end position="63"/>
    </location>
</feature>
<dbReference type="InterPro" id="IPR029028">
    <property type="entry name" value="Alpha/beta_knot_MTases"/>
</dbReference>
<evidence type="ECO:0000256" key="4">
    <source>
        <dbReference type="ARBA" id="ARBA00013673"/>
    </source>
</evidence>
<dbReference type="Pfam" id="PF04452">
    <property type="entry name" value="Methyltrans_RNA"/>
    <property type="match status" value="1"/>
</dbReference>
<keyword evidence="5 12" id="KW-0963">Cytoplasm</keyword>
<evidence type="ECO:0000256" key="1">
    <source>
        <dbReference type="ARBA" id="ARBA00004496"/>
    </source>
</evidence>
<dbReference type="InterPro" id="IPR046886">
    <property type="entry name" value="RsmE_MTase_dom"/>
</dbReference>
<evidence type="ECO:0000256" key="5">
    <source>
        <dbReference type="ARBA" id="ARBA00022490"/>
    </source>
</evidence>
<dbReference type="Proteomes" id="UP000035553">
    <property type="component" value="Unassembled WGS sequence"/>
</dbReference>
<dbReference type="SUPFAM" id="SSF75217">
    <property type="entry name" value="alpha/beta knot"/>
    <property type="match status" value="1"/>
</dbReference>
<dbReference type="PIRSF" id="PIRSF015601">
    <property type="entry name" value="MTase_slr0722"/>
    <property type="match status" value="1"/>
</dbReference>
<evidence type="ECO:0000256" key="12">
    <source>
        <dbReference type="PIRNR" id="PIRNR015601"/>
    </source>
</evidence>
<dbReference type="OrthoDB" id="9815641at2"/>
<keyword evidence="9 12" id="KW-0949">S-adenosyl-L-methionine</keyword>
<evidence type="ECO:0000256" key="11">
    <source>
        <dbReference type="ARBA" id="ARBA00047944"/>
    </source>
</evidence>